<organism evidence="11 12">
    <name type="scientific">Clostridium brassicae</name>
    <dbReference type="NCBI Taxonomy" id="2999072"/>
    <lineage>
        <taxon>Bacteria</taxon>
        <taxon>Bacillati</taxon>
        <taxon>Bacillota</taxon>
        <taxon>Clostridia</taxon>
        <taxon>Eubacteriales</taxon>
        <taxon>Clostridiaceae</taxon>
        <taxon>Clostridium</taxon>
    </lineage>
</organism>
<evidence type="ECO:0000256" key="5">
    <source>
        <dbReference type="ARBA" id="ARBA00022723"/>
    </source>
</evidence>
<keyword evidence="8 9" id="KW-0482">Metalloprotease</keyword>
<reference evidence="11" key="1">
    <citation type="submission" date="2022-12" db="EMBL/GenBank/DDBJ databases">
        <title>Clostridium sp. nov., isolated from industrial wastewater.</title>
        <authorList>
            <person name="Jiayan W."/>
        </authorList>
    </citation>
    <scope>NUCLEOTIDE SEQUENCE</scope>
    <source>
        <strain evidence="11">ZC22-4</strain>
    </source>
</reference>
<evidence type="ECO:0000256" key="7">
    <source>
        <dbReference type="ARBA" id="ARBA00022833"/>
    </source>
</evidence>
<evidence type="ECO:0000313" key="12">
    <source>
        <dbReference type="Proteomes" id="UP001144612"/>
    </source>
</evidence>
<keyword evidence="3 9" id="KW-0031">Aminopeptidase</keyword>
<keyword evidence="4 9" id="KW-0645">Protease</keyword>
<dbReference type="InterPro" id="IPR023358">
    <property type="entry name" value="Peptidase_M18_dom2"/>
</dbReference>
<dbReference type="Proteomes" id="UP001144612">
    <property type="component" value="Unassembled WGS sequence"/>
</dbReference>
<dbReference type="Gene3D" id="2.30.250.10">
    <property type="entry name" value="Aminopeptidase i, Domain 2"/>
    <property type="match status" value="1"/>
</dbReference>
<dbReference type="NCBIfam" id="NF002600">
    <property type="entry name" value="PRK02256.1"/>
    <property type="match status" value="1"/>
</dbReference>
<evidence type="ECO:0000256" key="6">
    <source>
        <dbReference type="ARBA" id="ARBA00022801"/>
    </source>
</evidence>
<evidence type="ECO:0000256" key="9">
    <source>
        <dbReference type="RuleBase" id="RU004386"/>
    </source>
</evidence>
<evidence type="ECO:0000256" key="8">
    <source>
        <dbReference type="ARBA" id="ARBA00023049"/>
    </source>
</evidence>
<evidence type="ECO:0000256" key="3">
    <source>
        <dbReference type="ARBA" id="ARBA00022438"/>
    </source>
</evidence>
<keyword evidence="12" id="KW-1185">Reference proteome</keyword>
<dbReference type="SUPFAM" id="SSF53187">
    <property type="entry name" value="Zn-dependent exopeptidases"/>
    <property type="match status" value="1"/>
</dbReference>
<dbReference type="InterPro" id="IPR001948">
    <property type="entry name" value="Peptidase_M18"/>
</dbReference>
<dbReference type="GO" id="GO:0004177">
    <property type="term" value="F:aminopeptidase activity"/>
    <property type="evidence" value="ECO:0007669"/>
    <property type="project" value="UniProtKB-KW"/>
</dbReference>
<proteinExistence type="inferred from homology"/>
<evidence type="ECO:0000313" key="11">
    <source>
        <dbReference type="EMBL" id="MCY6957683.1"/>
    </source>
</evidence>
<keyword evidence="6 9" id="KW-0378">Hydrolase</keyword>
<dbReference type="EC" id="3.4.11.-" evidence="10"/>
<evidence type="ECO:0000256" key="2">
    <source>
        <dbReference type="ARBA" id="ARBA00008290"/>
    </source>
</evidence>
<comment type="similarity">
    <text evidence="2 9">Belongs to the peptidase M18 family.</text>
</comment>
<dbReference type="PANTHER" id="PTHR28570">
    <property type="entry name" value="ASPARTYL AMINOPEPTIDASE"/>
    <property type="match status" value="1"/>
</dbReference>
<evidence type="ECO:0000256" key="4">
    <source>
        <dbReference type="ARBA" id="ARBA00022670"/>
    </source>
</evidence>
<protein>
    <recommendedName>
        <fullName evidence="10">M18 family aminopeptidase</fullName>
        <ecNumber evidence="10">3.4.11.-</ecNumber>
    </recommendedName>
</protein>
<comment type="caution">
    <text evidence="11">The sequence shown here is derived from an EMBL/GenBank/DDBJ whole genome shotgun (WGS) entry which is preliminary data.</text>
</comment>
<dbReference type="RefSeq" id="WP_268060071.1">
    <property type="nucleotide sequence ID" value="NZ_JAPQFJ010000003.1"/>
</dbReference>
<evidence type="ECO:0000256" key="1">
    <source>
        <dbReference type="ARBA" id="ARBA00001947"/>
    </source>
</evidence>
<dbReference type="Pfam" id="PF02127">
    <property type="entry name" value="Peptidase_M18"/>
    <property type="match status" value="1"/>
</dbReference>
<sequence length="468" mass="52559">MEKEKRLEKKYEYAWNKYTKEDLEKVFELNDRYIDFMSKCKTERECVNEFILMAEKEGYRNIQDIIKKNGSLKHGDKVYANNMGKTLALFVIGEKSLENGMSILGAHVDSPRLDLKQNPLYEDTDLALLDTHYYGGIKKYQWVTLPLAIHGVMIKKDGTKINVVIGEDKEDPVVGISDLLVHLSADQLQKKLAKGIEGEDLNILVGSIPIEDKEAKSRVKQNILKILNEKYDIDEEDFVSAELEVVPAGSARHYGLDRSMVMAYGHDDRVCSFTSFEAMLKIGKPVKTCVTLLVDKEEVGSIGATGMQSRFFENTVAEVMSLCGDYSELKVRRALTNSKMLSSDVSAAYDPNYPSVMEKRNCAYFGKGIVFNKYTGARGKSGCNDANPEYIAEIRAMMEKHNVSWQTAELGKVDQGGGGTIAYILAEYGMEVIDCGVAVQNMHAPWEVVSKADVYETMRGYYAFLQEA</sequence>
<keyword evidence="5 9" id="KW-0479">Metal-binding</keyword>
<gene>
    <name evidence="11" type="ORF">OW729_03570</name>
</gene>
<dbReference type="SUPFAM" id="SSF101821">
    <property type="entry name" value="Aminopeptidase/glucanase lid domain"/>
    <property type="match status" value="1"/>
</dbReference>
<evidence type="ECO:0000256" key="10">
    <source>
        <dbReference type="RuleBase" id="RU004387"/>
    </source>
</evidence>
<dbReference type="PRINTS" id="PR00932">
    <property type="entry name" value="AMINO1PTASE"/>
</dbReference>
<dbReference type="CDD" id="cd05659">
    <property type="entry name" value="M18_API"/>
    <property type="match status" value="1"/>
</dbReference>
<dbReference type="EMBL" id="JAPQFJ010000003">
    <property type="protein sequence ID" value="MCY6957683.1"/>
    <property type="molecule type" value="Genomic_DNA"/>
</dbReference>
<dbReference type="Gene3D" id="3.40.630.10">
    <property type="entry name" value="Zn peptidases"/>
    <property type="match status" value="1"/>
</dbReference>
<comment type="cofactor">
    <cofactor evidence="1 10">
        <name>Zn(2+)</name>
        <dbReference type="ChEBI" id="CHEBI:29105"/>
    </cofactor>
</comment>
<keyword evidence="7 9" id="KW-0862">Zinc</keyword>
<name>A0ABT4D675_9CLOT</name>
<accession>A0ABT4D675</accession>
<dbReference type="PANTHER" id="PTHR28570:SF2">
    <property type="entry name" value="M18 FAMILY AMINOPEPTIDASE 1-RELATED"/>
    <property type="match status" value="1"/>
</dbReference>